<proteinExistence type="predicted"/>
<keyword evidence="1" id="KW-0472">Membrane</keyword>
<accession>A0ABT4YAG0</accession>
<evidence type="ECO:0000313" key="3">
    <source>
        <dbReference type="Proteomes" id="UP001211689"/>
    </source>
</evidence>
<dbReference type="Proteomes" id="UP001211689">
    <property type="component" value="Unassembled WGS sequence"/>
</dbReference>
<comment type="caution">
    <text evidence="2">The sequence shown here is derived from an EMBL/GenBank/DDBJ whole genome shotgun (WGS) entry which is preliminary data.</text>
</comment>
<keyword evidence="3" id="KW-1185">Reference proteome</keyword>
<sequence length="45" mass="5451">MSVNAIGLTVMACLFLGCIGMVFWTNRPFIKDWFEHHHWHWPHFH</sequence>
<organism evidence="2 3">
    <name type="scientific">Metapseudomonas resinovorans</name>
    <name type="common">Pseudomonas resinovorans</name>
    <dbReference type="NCBI Taxonomy" id="53412"/>
    <lineage>
        <taxon>Bacteria</taxon>
        <taxon>Pseudomonadati</taxon>
        <taxon>Pseudomonadota</taxon>
        <taxon>Gammaproteobacteria</taxon>
        <taxon>Pseudomonadales</taxon>
        <taxon>Pseudomonadaceae</taxon>
        <taxon>Metapseudomonas</taxon>
    </lineage>
</organism>
<keyword evidence="1" id="KW-1133">Transmembrane helix</keyword>
<name>A0ABT4YAG0_METRE</name>
<dbReference type="RefSeq" id="WP_190834010.1">
    <property type="nucleotide sequence ID" value="NZ_JANEWF010000030.1"/>
</dbReference>
<keyword evidence="1" id="KW-0812">Transmembrane</keyword>
<evidence type="ECO:0000256" key="1">
    <source>
        <dbReference type="SAM" id="Phobius"/>
    </source>
</evidence>
<dbReference type="EMBL" id="JANEWF010000030">
    <property type="protein sequence ID" value="MDA8485560.1"/>
    <property type="molecule type" value="Genomic_DNA"/>
</dbReference>
<evidence type="ECO:0000313" key="2">
    <source>
        <dbReference type="EMBL" id="MDA8485560.1"/>
    </source>
</evidence>
<feature type="transmembrane region" description="Helical" evidence="1">
    <location>
        <begin position="6"/>
        <end position="24"/>
    </location>
</feature>
<gene>
    <name evidence="2" type="ORF">NNO07_21030</name>
</gene>
<reference evidence="2 3" key="1">
    <citation type="submission" date="2022-07" db="EMBL/GenBank/DDBJ databases">
        <title>Genome Analysis of Selected Gammaproteobacteria from Nigerian Food snails.</title>
        <authorList>
            <person name="Okafor A.C."/>
        </authorList>
    </citation>
    <scope>NUCLEOTIDE SEQUENCE [LARGE SCALE GENOMIC DNA]</scope>
    <source>
        <strain evidence="2 3">Awg 2</strain>
    </source>
</reference>
<protein>
    <submittedName>
        <fullName evidence="2">Uncharacterized protein</fullName>
    </submittedName>
</protein>